<dbReference type="PANTHER" id="PTHR26312">
    <property type="entry name" value="TETRATRICOPEPTIDE REPEAT PROTEIN 5"/>
    <property type="match status" value="1"/>
</dbReference>
<dbReference type="GO" id="GO:0009535">
    <property type="term" value="C:chloroplast thylakoid membrane"/>
    <property type="evidence" value="ECO:0007669"/>
    <property type="project" value="TreeGrafter"/>
</dbReference>
<dbReference type="EMBL" id="JAKOGI010001618">
    <property type="protein sequence ID" value="KAJ8424728.1"/>
    <property type="molecule type" value="Genomic_DNA"/>
</dbReference>
<evidence type="ECO:0000256" key="1">
    <source>
        <dbReference type="PROSITE-ProRule" id="PRU00339"/>
    </source>
</evidence>
<evidence type="ECO:0000313" key="4">
    <source>
        <dbReference type="Proteomes" id="UP001153076"/>
    </source>
</evidence>
<feature type="coiled-coil region" evidence="2">
    <location>
        <begin position="232"/>
        <end position="259"/>
    </location>
</feature>
<keyword evidence="4" id="KW-1185">Reference proteome</keyword>
<feature type="repeat" description="TPR" evidence="1">
    <location>
        <begin position="259"/>
        <end position="292"/>
    </location>
</feature>
<evidence type="ECO:0008006" key="5">
    <source>
        <dbReference type="Google" id="ProtNLM"/>
    </source>
</evidence>
<sequence>MDSVARLRCKQQPLAVPLHHHRTSFSGTPICSISFRTQLSRSHPSSVSFKIRASSSADYLSLSSNAKSPKTQNPFSLFSSLKTPLCVAVAATALFFSSLGCRPLLAIASPAPTVEFSPDTAAAEEAVSDEEREKSLEEHLASHPDDFEALRSLMEIKIKNRKLPEAVEVINRMIELEPDEFELPLLRAHMYSYMGESELAKAGFEEILEKDALRVEAYHGLVMAVKRGETSGKELEEVLKRIQEAVEKCKKEKKKEDVRDFKLLIAQVRVIEGNYNEALKLYQELVKEEPRDFRPYLCQGIIYTLLRKKDEAEKQFEKYKRLVPKGHPYARIAKCLRVDIVVTSHQRIHGPWSNTLTNVCVCAPILQKSDCIGRLNWSDLALVGTVVWKSPKLAQHIGMEKLIRT</sequence>
<dbReference type="OrthoDB" id="66906at2759"/>
<keyword evidence="1" id="KW-0802">TPR repeat</keyword>
<dbReference type="SUPFAM" id="SSF48452">
    <property type="entry name" value="TPR-like"/>
    <property type="match status" value="1"/>
</dbReference>
<dbReference type="Proteomes" id="UP001153076">
    <property type="component" value="Unassembled WGS sequence"/>
</dbReference>
<dbReference type="PANTHER" id="PTHR26312:SF67">
    <property type="entry name" value="PROTEIN SLOW GREEN 1, CHLOROPLASTIC"/>
    <property type="match status" value="1"/>
</dbReference>
<dbReference type="InterPro" id="IPR011990">
    <property type="entry name" value="TPR-like_helical_dom_sf"/>
</dbReference>
<reference evidence="3" key="1">
    <citation type="submission" date="2022-04" db="EMBL/GenBank/DDBJ databases">
        <title>Carnegiea gigantea Genome sequencing and assembly v2.</title>
        <authorList>
            <person name="Copetti D."/>
            <person name="Sanderson M.J."/>
            <person name="Burquez A."/>
            <person name="Wojciechowski M.F."/>
        </authorList>
    </citation>
    <scope>NUCLEOTIDE SEQUENCE</scope>
    <source>
        <strain evidence="3">SGP5-SGP5p</strain>
        <tissue evidence="3">Aerial part</tissue>
    </source>
</reference>
<gene>
    <name evidence="3" type="ORF">Cgig2_010283</name>
</gene>
<organism evidence="3 4">
    <name type="scientific">Carnegiea gigantea</name>
    <dbReference type="NCBI Taxonomy" id="171969"/>
    <lineage>
        <taxon>Eukaryota</taxon>
        <taxon>Viridiplantae</taxon>
        <taxon>Streptophyta</taxon>
        <taxon>Embryophyta</taxon>
        <taxon>Tracheophyta</taxon>
        <taxon>Spermatophyta</taxon>
        <taxon>Magnoliopsida</taxon>
        <taxon>eudicotyledons</taxon>
        <taxon>Gunneridae</taxon>
        <taxon>Pentapetalae</taxon>
        <taxon>Caryophyllales</taxon>
        <taxon>Cactineae</taxon>
        <taxon>Cactaceae</taxon>
        <taxon>Cactoideae</taxon>
        <taxon>Echinocereeae</taxon>
        <taxon>Carnegiea</taxon>
    </lineage>
</organism>
<dbReference type="AlphaFoldDB" id="A0A9Q1JM72"/>
<proteinExistence type="predicted"/>
<protein>
    <recommendedName>
        <fullName evidence="5">Protein SLOW GREEN 1, chloroplastic</fullName>
    </recommendedName>
</protein>
<dbReference type="Gene3D" id="1.25.40.10">
    <property type="entry name" value="Tetratricopeptide repeat domain"/>
    <property type="match status" value="1"/>
</dbReference>
<accession>A0A9Q1JM72</accession>
<comment type="caution">
    <text evidence="3">The sequence shown here is derived from an EMBL/GenBank/DDBJ whole genome shotgun (WGS) entry which is preliminary data.</text>
</comment>
<dbReference type="PROSITE" id="PS50005">
    <property type="entry name" value="TPR"/>
    <property type="match status" value="2"/>
</dbReference>
<evidence type="ECO:0000256" key="2">
    <source>
        <dbReference type="SAM" id="Coils"/>
    </source>
</evidence>
<dbReference type="InterPro" id="IPR019734">
    <property type="entry name" value="TPR_rpt"/>
</dbReference>
<keyword evidence="2" id="KW-0175">Coiled coil</keyword>
<feature type="repeat" description="TPR" evidence="1">
    <location>
        <begin position="147"/>
        <end position="180"/>
    </location>
</feature>
<name>A0A9Q1JM72_9CARY</name>
<evidence type="ECO:0000313" key="3">
    <source>
        <dbReference type="EMBL" id="KAJ8424728.1"/>
    </source>
</evidence>